<sequence length="94" mass="11019">MYVRQTISFINHKLIKTYSISYIESGENMTEIVKFNLIIILLSVFIVAMNVDAYVPCRRNADCLGEKCLPPKRYWCRIITEPYEDFPMGRCDCI</sequence>
<comment type="caution">
    <text evidence="3">The sequence shown here is derived from an EMBL/GenBank/DDBJ whole genome shotgun (WGS) entry which is preliminary data.</text>
</comment>
<evidence type="ECO:0000259" key="2">
    <source>
        <dbReference type="Pfam" id="PF07127"/>
    </source>
</evidence>
<dbReference type="Proteomes" id="UP000265566">
    <property type="component" value="Chromosome 1"/>
</dbReference>
<evidence type="ECO:0000256" key="1">
    <source>
        <dbReference type="SAM" id="Phobius"/>
    </source>
</evidence>
<evidence type="ECO:0000313" key="3">
    <source>
        <dbReference type="EMBL" id="RHN78718.1"/>
    </source>
</evidence>
<dbReference type="EMBL" id="PSQE01000001">
    <property type="protein sequence ID" value="RHN78718.1"/>
    <property type="molecule type" value="Genomic_DNA"/>
</dbReference>
<name>A0A396JR91_MEDTR</name>
<reference evidence="3" key="1">
    <citation type="journal article" date="2018" name="Nat. Plants">
        <title>Whole-genome landscape of Medicago truncatula symbiotic genes.</title>
        <authorList>
            <person name="Pecrix Y."/>
            <person name="Gamas P."/>
            <person name="Carrere S."/>
        </authorList>
    </citation>
    <scope>NUCLEOTIDE SEQUENCE</scope>
    <source>
        <tissue evidence="3">Leaves</tissue>
    </source>
</reference>
<gene>
    <name evidence="3" type="ORF">MtrunA17_Chr1g0169001</name>
</gene>
<keyword evidence="1" id="KW-0812">Transmembrane</keyword>
<feature type="domain" description="Late nodulin" evidence="2">
    <location>
        <begin position="29"/>
        <end position="77"/>
    </location>
</feature>
<accession>A0A396JR91</accession>
<dbReference type="InterPro" id="IPR009810">
    <property type="entry name" value="Nodulin_late_dom"/>
</dbReference>
<dbReference type="Gramene" id="rna2363">
    <property type="protein sequence ID" value="RHN78718.1"/>
    <property type="gene ID" value="gene2363"/>
</dbReference>
<feature type="transmembrane region" description="Helical" evidence="1">
    <location>
        <begin position="32"/>
        <end position="51"/>
    </location>
</feature>
<protein>
    <submittedName>
        <fullName evidence="3">Putative Late nodulin</fullName>
    </submittedName>
</protein>
<dbReference type="AlphaFoldDB" id="A0A396JR91"/>
<organism evidence="3">
    <name type="scientific">Medicago truncatula</name>
    <name type="common">Barrel medic</name>
    <name type="synonym">Medicago tribuloides</name>
    <dbReference type="NCBI Taxonomy" id="3880"/>
    <lineage>
        <taxon>Eukaryota</taxon>
        <taxon>Viridiplantae</taxon>
        <taxon>Streptophyta</taxon>
        <taxon>Embryophyta</taxon>
        <taxon>Tracheophyta</taxon>
        <taxon>Spermatophyta</taxon>
        <taxon>Magnoliopsida</taxon>
        <taxon>eudicotyledons</taxon>
        <taxon>Gunneridae</taxon>
        <taxon>Pentapetalae</taxon>
        <taxon>rosids</taxon>
        <taxon>fabids</taxon>
        <taxon>Fabales</taxon>
        <taxon>Fabaceae</taxon>
        <taxon>Papilionoideae</taxon>
        <taxon>50 kb inversion clade</taxon>
        <taxon>NPAAA clade</taxon>
        <taxon>Hologalegina</taxon>
        <taxon>IRL clade</taxon>
        <taxon>Trifolieae</taxon>
        <taxon>Medicago</taxon>
    </lineage>
</organism>
<keyword evidence="1" id="KW-0472">Membrane</keyword>
<proteinExistence type="predicted"/>
<keyword evidence="1" id="KW-1133">Transmembrane helix</keyword>
<dbReference type="GO" id="GO:0046872">
    <property type="term" value="F:metal ion binding"/>
    <property type="evidence" value="ECO:0007669"/>
    <property type="project" value="InterPro"/>
</dbReference>
<dbReference type="Pfam" id="PF07127">
    <property type="entry name" value="Nodulin_late"/>
    <property type="match status" value="1"/>
</dbReference>